<sequence>MYKFVLIASMALITGGILITAFSLFSPLWQIAEQPKRGEIHHHGLWWDCVISDGTLIPLDEPNREANDNSREFKVVIADEKCDNKFDPAVQALLRNVLESTDAKSRELLLHRFLPHHKAVIFFSVFTFVFGIIGLITGACSPCFPPNSLLYVVSIFMTTACSILSDVIFVYGATKLEEPKDGIEIDEVETAQTRLGVACYLHMLASSFFVMALLAAVASSYLLITSGEGHEGCCQSKKEYLQQHRWNHESRTVYACSRKACRPIVVIEDESL</sequence>
<dbReference type="Proteomes" id="UP000053660">
    <property type="component" value="Unassembled WGS sequence"/>
</dbReference>
<name>A0A0B1S4U5_OESDE</name>
<dbReference type="AlphaFoldDB" id="A0A0B1S4U5"/>
<dbReference type="Pfam" id="PF07062">
    <property type="entry name" value="Clc-like"/>
    <property type="match status" value="1"/>
</dbReference>
<dbReference type="PANTHER" id="PTHR35574:SF4">
    <property type="entry name" value="CLC-LIKE PROTEIN"/>
    <property type="match status" value="1"/>
</dbReference>
<dbReference type="EMBL" id="KN600860">
    <property type="protein sequence ID" value="KHJ80373.1"/>
    <property type="molecule type" value="Genomic_DNA"/>
</dbReference>
<dbReference type="Gene3D" id="1.20.140.150">
    <property type="match status" value="1"/>
</dbReference>
<evidence type="ECO:0000313" key="3">
    <source>
        <dbReference type="Proteomes" id="UP000053660"/>
    </source>
</evidence>
<feature type="transmembrane region" description="Helical" evidence="1">
    <location>
        <begin position="6"/>
        <end position="29"/>
    </location>
</feature>
<protein>
    <submittedName>
        <fullName evidence="2">Clc-like protein</fullName>
    </submittedName>
</protein>
<dbReference type="OrthoDB" id="5779987at2759"/>
<dbReference type="GO" id="GO:0016020">
    <property type="term" value="C:membrane"/>
    <property type="evidence" value="ECO:0007669"/>
    <property type="project" value="InterPro"/>
</dbReference>
<dbReference type="PANTHER" id="PTHR35574">
    <property type="entry name" value="PUTATIVE-RELATED"/>
    <property type="match status" value="1"/>
</dbReference>
<reference evidence="2 3" key="1">
    <citation type="submission" date="2014-03" db="EMBL/GenBank/DDBJ databases">
        <title>Draft genome of the hookworm Oesophagostomum dentatum.</title>
        <authorList>
            <person name="Mitreva M."/>
        </authorList>
    </citation>
    <scope>NUCLEOTIDE SEQUENCE [LARGE SCALE GENOMIC DNA]</scope>
    <source>
        <strain evidence="2 3">OD-Hann</strain>
    </source>
</reference>
<feature type="transmembrane region" description="Helical" evidence="1">
    <location>
        <begin position="195"/>
        <end position="224"/>
    </location>
</feature>
<dbReference type="InterPro" id="IPR010761">
    <property type="entry name" value="Clc_prot-like"/>
</dbReference>
<feature type="transmembrane region" description="Helical" evidence="1">
    <location>
        <begin position="119"/>
        <end position="137"/>
    </location>
</feature>
<proteinExistence type="predicted"/>
<keyword evidence="3" id="KW-1185">Reference proteome</keyword>
<organism evidence="2 3">
    <name type="scientific">Oesophagostomum dentatum</name>
    <name type="common">Nodular worm</name>
    <dbReference type="NCBI Taxonomy" id="61180"/>
    <lineage>
        <taxon>Eukaryota</taxon>
        <taxon>Metazoa</taxon>
        <taxon>Ecdysozoa</taxon>
        <taxon>Nematoda</taxon>
        <taxon>Chromadorea</taxon>
        <taxon>Rhabditida</taxon>
        <taxon>Rhabditina</taxon>
        <taxon>Rhabditomorpha</taxon>
        <taxon>Strongyloidea</taxon>
        <taxon>Strongylidae</taxon>
        <taxon>Oesophagostomum</taxon>
    </lineage>
</organism>
<feature type="transmembrane region" description="Helical" evidence="1">
    <location>
        <begin position="149"/>
        <end position="174"/>
    </location>
</feature>
<evidence type="ECO:0000256" key="1">
    <source>
        <dbReference type="SAM" id="Phobius"/>
    </source>
</evidence>
<keyword evidence="1" id="KW-1133">Transmembrane helix</keyword>
<gene>
    <name evidence="2" type="ORF">OESDEN_19953</name>
</gene>
<accession>A0A0B1S4U5</accession>
<keyword evidence="1" id="KW-0812">Transmembrane</keyword>
<keyword evidence="1" id="KW-0472">Membrane</keyword>
<evidence type="ECO:0000313" key="2">
    <source>
        <dbReference type="EMBL" id="KHJ80373.1"/>
    </source>
</evidence>